<dbReference type="RefSeq" id="WP_380852254.1">
    <property type="nucleotide sequence ID" value="NZ_JBHSFP010000063.1"/>
</dbReference>
<dbReference type="EMBL" id="JBHSFP010000063">
    <property type="protein sequence ID" value="MFC4536911.1"/>
    <property type="molecule type" value="Genomic_DNA"/>
</dbReference>
<keyword evidence="2" id="KW-1185">Reference proteome</keyword>
<protein>
    <submittedName>
        <fullName evidence="1">Uncharacterized protein</fullName>
    </submittedName>
</protein>
<evidence type="ECO:0000313" key="2">
    <source>
        <dbReference type="Proteomes" id="UP001596004"/>
    </source>
</evidence>
<proteinExistence type="predicted"/>
<comment type="caution">
    <text evidence="1">The sequence shown here is derived from an EMBL/GenBank/DDBJ whole genome shotgun (WGS) entry which is preliminary data.</text>
</comment>
<accession>A0ABV9CVD5</accession>
<reference evidence="2" key="1">
    <citation type="journal article" date="2019" name="Int. J. Syst. Evol. Microbiol.">
        <title>The Global Catalogue of Microorganisms (GCM) 10K type strain sequencing project: providing services to taxonomists for standard genome sequencing and annotation.</title>
        <authorList>
            <consortium name="The Broad Institute Genomics Platform"/>
            <consortium name="The Broad Institute Genome Sequencing Center for Infectious Disease"/>
            <person name="Wu L."/>
            <person name="Ma J."/>
        </authorList>
    </citation>
    <scope>NUCLEOTIDE SEQUENCE [LARGE SCALE GENOMIC DNA]</scope>
    <source>
        <strain evidence="2">CGMCC 4.7132</strain>
    </source>
</reference>
<evidence type="ECO:0000313" key="1">
    <source>
        <dbReference type="EMBL" id="MFC4536911.1"/>
    </source>
</evidence>
<name>A0ABV9CVD5_9ACTN</name>
<organism evidence="1 2">
    <name type="scientific">Sphaerisporangium dianthi</name>
    <dbReference type="NCBI Taxonomy" id="1436120"/>
    <lineage>
        <taxon>Bacteria</taxon>
        <taxon>Bacillati</taxon>
        <taxon>Actinomycetota</taxon>
        <taxon>Actinomycetes</taxon>
        <taxon>Streptosporangiales</taxon>
        <taxon>Streptosporangiaceae</taxon>
        <taxon>Sphaerisporangium</taxon>
    </lineage>
</organism>
<gene>
    <name evidence="1" type="ORF">ACFO60_39590</name>
</gene>
<dbReference type="Proteomes" id="UP001596004">
    <property type="component" value="Unassembled WGS sequence"/>
</dbReference>
<sequence length="104" mass="10750">MTALTLPPTFRDPTALTGLADLTELSAPPVARPAAPEQWCGHWSTSAGRCTATGARLYIVGPRCPQHTPAALAGEPEPGAEARCPPARCWCGRCAIAEAQVSAA</sequence>